<dbReference type="AlphaFoldDB" id="A0A1I7IM70"/>
<protein>
    <submittedName>
        <fullName evidence="2">Outer membrane protein beta-barrel domain-containing protein</fullName>
    </submittedName>
</protein>
<name>A0A1I7IM70_9BACT</name>
<dbReference type="Pfam" id="PF13568">
    <property type="entry name" value="OMP_b-brl_2"/>
    <property type="match status" value="1"/>
</dbReference>
<dbReference type="Proteomes" id="UP000182491">
    <property type="component" value="Unassembled WGS sequence"/>
</dbReference>
<evidence type="ECO:0000313" key="2">
    <source>
        <dbReference type="EMBL" id="SFU74008.1"/>
    </source>
</evidence>
<reference evidence="3" key="1">
    <citation type="submission" date="2016-10" db="EMBL/GenBank/DDBJ databases">
        <authorList>
            <person name="Varghese N."/>
        </authorList>
    </citation>
    <scope>NUCLEOTIDE SEQUENCE [LARGE SCALE GENOMIC DNA]</scope>
    <source>
        <strain evidence="3">DSM 18820</strain>
    </source>
</reference>
<dbReference type="STRING" id="388950.GCA_001611675_01226"/>
<dbReference type="InterPro" id="IPR025665">
    <property type="entry name" value="Beta-barrel_OMP_2"/>
</dbReference>
<sequence>MKKPLLLLLFILAPVLWAQAQYLRYGARVGGNFTKAHGDDAAEDNINNLAGLHGGLIVGYEFVSRLALQAEVLYEQKGFVYNDYPRTDIFRLTGDHRLHYITLPVMLKLQKGGLFAEGGPYVGYLFAENADITETEDSNSLVPAPPRDYPLSMHDFERWDYGYTVGVGLQLDNGLFMSVHNTGGLTSFSKELDQKNFGFKVSIGYLLRPRSADDLMWR</sequence>
<dbReference type="SUPFAM" id="SSF56925">
    <property type="entry name" value="OMPA-like"/>
    <property type="match status" value="1"/>
</dbReference>
<evidence type="ECO:0000313" key="3">
    <source>
        <dbReference type="Proteomes" id="UP000182491"/>
    </source>
</evidence>
<dbReference type="RefSeq" id="WP_068837333.1">
    <property type="nucleotide sequence ID" value="NZ_BMXC01000002.1"/>
</dbReference>
<organism evidence="2 3">
    <name type="scientific">Pontibacter akesuensis</name>
    <dbReference type="NCBI Taxonomy" id="388950"/>
    <lineage>
        <taxon>Bacteria</taxon>
        <taxon>Pseudomonadati</taxon>
        <taxon>Bacteroidota</taxon>
        <taxon>Cytophagia</taxon>
        <taxon>Cytophagales</taxon>
        <taxon>Hymenobacteraceae</taxon>
        <taxon>Pontibacter</taxon>
    </lineage>
</organism>
<gene>
    <name evidence="2" type="ORF">SAMN04487941_2315</name>
</gene>
<accession>A0A1I7IM70</accession>
<feature type="domain" description="Outer membrane protein beta-barrel" evidence="1">
    <location>
        <begin position="18"/>
        <end position="188"/>
    </location>
</feature>
<dbReference type="EMBL" id="FPCA01000002">
    <property type="protein sequence ID" value="SFU74008.1"/>
    <property type="molecule type" value="Genomic_DNA"/>
</dbReference>
<dbReference type="OrthoDB" id="947434at2"/>
<proteinExistence type="predicted"/>
<keyword evidence="3" id="KW-1185">Reference proteome</keyword>
<evidence type="ECO:0000259" key="1">
    <source>
        <dbReference type="Pfam" id="PF13568"/>
    </source>
</evidence>
<dbReference type="InterPro" id="IPR011250">
    <property type="entry name" value="OMP/PagP_B-barrel"/>
</dbReference>